<dbReference type="InterPro" id="IPR036291">
    <property type="entry name" value="NAD(P)-bd_dom_sf"/>
</dbReference>
<evidence type="ECO:0000313" key="1">
    <source>
        <dbReference type="EMBL" id="SVA23145.1"/>
    </source>
</evidence>
<dbReference type="PANTHER" id="PTHR43431">
    <property type="entry name" value="OXIDOREDUCTASE, SHORT CHAIN DEHYDROGENASE/REDUCTASE FAMILY (AFU_ORTHOLOGUE AFUA_5G14000)"/>
    <property type="match status" value="1"/>
</dbReference>
<sequence>MKPVCLVLGAGAGIGGTVATRFAQEGYHSCLCRRSDQKGLDKLVGNIKTEGGSASGYLLNAIEDNVIEDLITSIESEIGPIEVLVYNLGAQTGMKLLQETTHKEFEWGWRMANFGLFRAAKVVCPLMEERGKGTILVTSATAAMRGNKTQHSHASAMGGRRMLCQSLNAEFSSKGIHVAHIIIDGAVDAPDTLGKMLGPEMYKQLRETRGMEHDGLLLPAKIADTYLHLAQQHRSSWTHELDMRAFSDQAWWNH</sequence>
<organism evidence="1">
    <name type="scientific">marine metagenome</name>
    <dbReference type="NCBI Taxonomy" id="408172"/>
    <lineage>
        <taxon>unclassified sequences</taxon>
        <taxon>metagenomes</taxon>
        <taxon>ecological metagenomes</taxon>
    </lineage>
</organism>
<reference evidence="1" key="1">
    <citation type="submission" date="2018-05" db="EMBL/GenBank/DDBJ databases">
        <authorList>
            <person name="Lanie J.A."/>
            <person name="Ng W.-L."/>
            <person name="Kazmierczak K.M."/>
            <person name="Andrzejewski T.M."/>
            <person name="Davidsen T.M."/>
            <person name="Wayne K.J."/>
            <person name="Tettelin H."/>
            <person name="Glass J.I."/>
            <person name="Rusch D."/>
            <person name="Podicherti R."/>
            <person name="Tsui H.-C.T."/>
            <person name="Winkler M.E."/>
        </authorList>
    </citation>
    <scope>NUCLEOTIDE SEQUENCE</scope>
</reference>
<gene>
    <name evidence="1" type="ORF">METZ01_LOCUS75999</name>
</gene>
<dbReference type="InterPro" id="IPR002347">
    <property type="entry name" value="SDR_fam"/>
</dbReference>
<dbReference type="PRINTS" id="PR00081">
    <property type="entry name" value="GDHRDH"/>
</dbReference>
<dbReference type="SUPFAM" id="SSF51735">
    <property type="entry name" value="NAD(P)-binding Rossmann-fold domains"/>
    <property type="match status" value="1"/>
</dbReference>
<proteinExistence type="predicted"/>
<dbReference type="EMBL" id="UINC01005722">
    <property type="protein sequence ID" value="SVA23145.1"/>
    <property type="molecule type" value="Genomic_DNA"/>
</dbReference>
<protein>
    <recommendedName>
        <fullName evidence="2">Short-chain dehydrogenase</fullName>
    </recommendedName>
</protein>
<evidence type="ECO:0008006" key="2">
    <source>
        <dbReference type="Google" id="ProtNLM"/>
    </source>
</evidence>
<dbReference type="AlphaFoldDB" id="A0A381U4I3"/>
<dbReference type="Gene3D" id="3.40.50.720">
    <property type="entry name" value="NAD(P)-binding Rossmann-like Domain"/>
    <property type="match status" value="1"/>
</dbReference>
<dbReference type="PANTHER" id="PTHR43431:SF7">
    <property type="entry name" value="OXIDOREDUCTASE, SHORT CHAIN DEHYDROGENASE_REDUCTASE FAMILY (AFU_ORTHOLOGUE AFUA_5G14000)"/>
    <property type="match status" value="1"/>
</dbReference>
<dbReference type="Pfam" id="PF00106">
    <property type="entry name" value="adh_short"/>
    <property type="match status" value="1"/>
</dbReference>
<accession>A0A381U4I3</accession>
<name>A0A381U4I3_9ZZZZ</name>